<organism evidence="3 4">
    <name type="scientific">Salmo salar</name>
    <name type="common">Atlantic salmon</name>
    <dbReference type="NCBI Taxonomy" id="8030"/>
    <lineage>
        <taxon>Eukaryota</taxon>
        <taxon>Metazoa</taxon>
        <taxon>Chordata</taxon>
        <taxon>Craniata</taxon>
        <taxon>Vertebrata</taxon>
        <taxon>Euteleostomi</taxon>
        <taxon>Actinopterygii</taxon>
        <taxon>Neopterygii</taxon>
        <taxon>Teleostei</taxon>
        <taxon>Protacanthopterygii</taxon>
        <taxon>Salmoniformes</taxon>
        <taxon>Salmonidae</taxon>
        <taxon>Salmoninae</taxon>
        <taxon>Salmo</taxon>
    </lineage>
</organism>
<keyword evidence="3" id="KW-1185">Reference proteome</keyword>
<feature type="region of interest" description="Disordered" evidence="2">
    <location>
        <begin position="183"/>
        <end position="316"/>
    </location>
</feature>
<gene>
    <name evidence="4" type="primary">LOC106600515</name>
</gene>
<name>A0A1S3R5L0_SALSA</name>
<feature type="region of interest" description="Disordered" evidence="2">
    <location>
        <begin position="417"/>
        <end position="522"/>
    </location>
</feature>
<keyword evidence="1" id="KW-0175">Coiled coil</keyword>
<feature type="region of interest" description="Disordered" evidence="2">
    <location>
        <begin position="654"/>
        <end position="682"/>
    </location>
</feature>
<dbReference type="PANTHER" id="PTHR15917">
    <property type="match status" value="1"/>
</dbReference>
<dbReference type="GO" id="GO:0045727">
    <property type="term" value="P:positive regulation of translation"/>
    <property type="evidence" value="ECO:0007669"/>
    <property type="project" value="TreeGrafter"/>
</dbReference>
<dbReference type="GO" id="GO:0045793">
    <property type="term" value="P:positive regulation of cell size"/>
    <property type="evidence" value="ECO:0007669"/>
    <property type="project" value="TreeGrafter"/>
</dbReference>
<dbReference type="AlphaFoldDB" id="A0A1S3R5L0"/>
<dbReference type="KEGG" id="sasa:106600515"/>
<dbReference type="PANTHER" id="PTHR15917:SF0">
    <property type="entry name" value="PROTEIN LARGEN"/>
    <property type="match status" value="1"/>
</dbReference>
<proteinExistence type="predicted"/>
<dbReference type="RefSeq" id="XP_014047410.1">
    <property type="nucleotide sequence ID" value="XM_014191935.1"/>
</dbReference>
<feature type="compositionally biased region" description="Basic and acidic residues" evidence="2">
    <location>
        <begin position="663"/>
        <end position="672"/>
    </location>
</feature>
<feature type="compositionally biased region" description="Basic and acidic residues" evidence="2">
    <location>
        <begin position="508"/>
        <end position="522"/>
    </location>
</feature>
<feature type="compositionally biased region" description="Gly residues" evidence="2">
    <location>
        <begin position="95"/>
        <end position="119"/>
    </location>
</feature>
<feature type="compositionally biased region" description="Low complexity" evidence="2">
    <location>
        <begin position="133"/>
        <end position="144"/>
    </location>
</feature>
<sequence>MDCFHSDMYSDSTRTGHYRFIHQNTDDYCYCLHCVQYGPTLYQGGPGGYRPPPTHPDHPELDLRGDISIPPFPVEPEDIKPGLEKCERGGEGRGDGGGGEGGEGEGEGSGAKAGAGWGVSGHSAPQRRPVFTGPGQYGQPQPGQFSPSHPWNYNPAQWSCPAEPGLGLRFYSPVKEQCGYVGQGGGGAAGTGTGTHPFNSNRNASASSLPLDPAHTQFRGQRSKHRQSSYSYDPEKQIWDQSKYRPERQASYSTQEKHRQASLGSEKQVWGQSNHRLERQNSFSSEDKLTHRQTSYGPEQQVWGQLKHRQTSYSYSPEEQVWGCAGDEHDHLDRCVPLEQGDLHPHMPNGHSGGGGPSPRHVYSQGVGDRTNYQERTARLKAGGAVGGAGVDSCNGRHVPAGSGSVQKTFFSTEVPQKQLVSQPRQRSHCGPGLGHRTPSHGATGPVHGATIGREERFNQRAKQPASQGVYQNQGGDPDSDPQRQRGKQKEGQGSVRENQGLVWENQCHVRENKGSVRQKEGSVREQIRQVVSDLEGVLGGLKQVHVEMKEVVQQIDLLTANIDLEEEEGSCNSSPHGGDALPNPRDCRGVLMYNKKTSTGEQMYSHKIRTVDLKTNGDQGLLYRDPDHTVTIQTTSTSHVLTASVIKTNRVGVTALSPSPSKDSKQERLNKDPPIPGPSRDINHVTQTPGLEQILSLPLPLWTHIPIPTAMVGYSVPSCRSQKPPLYPHPNGRVERLNKGLAPPPYPVQSALPVLPHWPSHPTLPTLTTLPCLPVP</sequence>
<feature type="region of interest" description="Disordered" evidence="2">
    <location>
        <begin position="72"/>
        <end position="150"/>
    </location>
</feature>
<reference evidence="4" key="1">
    <citation type="submission" date="2025-08" db="UniProtKB">
        <authorList>
            <consortium name="RefSeq"/>
        </authorList>
    </citation>
    <scope>IDENTIFICATION</scope>
</reference>
<dbReference type="GeneID" id="106600515"/>
<evidence type="ECO:0000313" key="3">
    <source>
        <dbReference type="Proteomes" id="UP001652741"/>
    </source>
</evidence>
<dbReference type="Proteomes" id="UP001652741">
    <property type="component" value="Chromosome ssa03"/>
</dbReference>
<evidence type="ECO:0000256" key="1">
    <source>
        <dbReference type="ARBA" id="ARBA00023054"/>
    </source>
</evidence>
<feature type="compositionally biased region" description="Basic and acidic residues" evidence="2">
    <location>
        <begin position="233"/>
        <end position="248"/>
    </location>
</feature>
<dbReference type="OrthoDB" id="8615648at2759"/>
<feature type="compositionally biased region" description="Polar residues" evidence="2">
    <location>
        <begin position="461"/>
        <end position="475"/>
    </location>
</feature>
<dbReference type="InterPro" id="IPR027997">
    <property type="entry name" value="Largen/INSYN1"/>
</dbReference>
<feature type="compositionally biased region" description="Basic and acidic residues" evidence="2">
    <location>
        <begin position="275"/>
        <end position="290"/>
    </location>
</feature>
<evidence type="ECO:0000313" key="4">
    <source>
        <dbReference type="RefSeq" id="XP_014047410.1"/>
    </source>
</evidence>
<evidence type="ECO:0000256" key="2">
    <source>
        <dbReference type="SAM" id="MobiDB-lite"/>
    </source>
</evidence>
<feature type="region of interest" description="Disordered" evidence="2">
    <location>
        <begin position="338"/>
        <end position="366"/>
    </location>
</feature>
<feature type="compositionally biased region" description="Basic and acidic residues" evidence="2">
    <location>
        <begin position="77"/>
        <end position="94"/>
    </location>
</feature>
<protein>
    <submittedName>
        <fullName evidence="4">Uncharacterized protein</fullName>
    </submittedName>
</protein>
<feature type="compositionally biased region" description="Basic and acidic residues" evidence="2">
    <location>
        <begin position="481"/>
        <end position="491"/>
    </location>
</feature>
<feature type="compositionally biased region" description="Gly residues" evidence="2">
    <location>
        <begin position="183"/>
        <end position="193"/>
    </location>
</feature>
<feature type="compositionally biased region" description="Polar residues" evidence="2">
    <location>
        <begin position="196"/>
        <end position="208"/>
    </location>
</feature>
<accession>A0A1S3R5L0</accession>
<feature type="compositionally biased region" description="Polar residues" evidence="2">
    <location>
        <begin position="262"/>
        <end position="274"/>
    </location>
</feature>